<accession>A0A1H3HI80</accession>
<reference evidence="2" key="1">
    <citation type="submission" date="2016-10" db="EMBL/GenBank/DDBJ databases">
        <authorList>
            <person name="Varghese N."/>
            <person name="Submissions S."/>
        </authorList>
    </citation>
    <scope>NUCLEOTIDE SEQUENCE [LARGE SCALE GENOMIC DNA]</scope>
    <source>
        <strain evidence="2">SP</strain>
    </source>
</reference>
<dbReference type="InterPro" id="IPR023214">
    <property type="entry name" value="HAD_sf"/>
</dbReference>
<dbReference type="OrthoDB" id="9797743at2"/>
<gene>
    <name evidence="1" type="ORF">SAMN05421736_101509</name>
</gene>
<dbReference type="STRING" id="1503961.SAMN05421736_101509"/>
<keyword evidence="2" id="KW-1185">Reference proteome</keyword>
<dbReference type="Proteomes" id="UP000198935">
    <property type="component" value="Unassembled WGS sequence"/>
</dbReference>
<evidence type="ECO:0000313" key="1">
    <source>
        <dbReference type="EMBL" id="SDY15246.1"/>
    </source>
</evidence>
<evidence type="ECO:0000313" key="2">
    <source>
        <dbReference type="Proteomes" id="UP000198935"/>
    </source>
</evidence>
<proteinExistence type="predicted"/>
<dbReference type="AlphaFoldDB" id="A0A1H3HI80"/>
<organism evidence="1 2">
    <name type="scientific">Evansella caseinilytica</name>
    <dbReference type="NCBI Taxonomy" id="1503961"/>
    <lineage>
        <taxon>Bacteria</taxon>
        <taxon>Bacillati</taxon>
        <taxon>Bacillota</taxon>
        <taxon>Bacilli</taxon>
        <taxon>Bacillales</taxon>
        <taxon>Bacillaceae</taxon>
        <taxon>Evansella</taxon>
    </lineage>
</organism>
<sequence>MVNEKTDPEVFMTAAKKLGFPSVQCIVAEDSYAMSATKRCSSFFLQYAPAIVFLSPAVTVKIKANAVSQSFHSQC</sequence>
<dbReference type="EMBL" id="FNPI01000001">
    <property type="protein sequence ID" value="SDY15246.1"/>
    <property type="molecule type" value="Genomic_DNA"/>
</dbReference>
<dbReference type="Gene3D" id="3.40.50.1000">
    <property type="entry name" value="HAD superfamily/HAD-like"/>
    <property type="match status" value="1"/>
</dbReference>
<name>A0A1H3HI80_9BACI</name>
<protein>
    <submittedName>
        <fullName evidence="1">Uncharacterized protein</fullName>
    </submittedName>
</protein>